<dbReference type="InterPro" id="IPR036249">
    <property type="entry name" value="Thioredoxin-like_sf"/>
</dbReference>
<keyword evidence="3" id="KW-0496">Mitochondrion</keyword>
<comment type="caution">
    <text evidence="6">The sequence shown here is derived from an EMBL/GenBank/DDBJ whole genome shotgun (WGS) entry which is preliminary data.</text>
</comment>
<keyword evidence="7" id="KW-1185">Reference proteome</keyword>
<dbReference type="EMBL" id="JAQJAN010000003">
    <property type="protein sequence ID" value="KAJ5733942.1"/>
    <property type="molecule type" value="Genomic_DNA"/>
</dbReference>
<evidence type="ECO:0000259" key="5">
    <source>
        <dbReference type="SMART" id="SM00916"/>
    </source>
</evidence>
<reference evidence="6" key="2">
    <citation type="submission" date="2023-01" db="EMBL/GenBank/DDBJ databases">
        <authorList>
            <person name="Petersen C."/>
        </authorList>
    </citation>
    <scope>NUCLEOTIDE SEQUENCE</scope>
    <source>
        <strain evidence="6">IBT 17514</strain>
    </source>
</reference>
<dbReference type="PANTHER" id="PTHR13274">
    <property type="entry name" value="MITOCHONDRIAL RIBOSOMAL PROTEIN S25"/>
    <property type="match status" value="1"/>
</dbReference>
<feature type="domain" description="Ribosomal protein/NADH dehydrogenase" evidence="5">
    <location>
        <begin position="49"/>
        <end position="150"/>
    </location>
</feature>
<sequence>MVNFFKRMRKLNTILEVRTGVGAALFPNAATATKEFPTVTRLHLTYARKIYGGHQGARHFWRRALPRLKYHNPSVAMTVKPTDEQDGPAVLTVYYAERLSSTAPGIAGSKPVVDKYAPAPDANEKSAVIDLKNLTFEEIWRRVQASTGAKDFVATADDEANAKNLADISARAPGDRQRIKAIRQAKKDQERMLAEARGEVEKQ</sequence>
<evidence type="ECO:0000313" key="6">
    <source>
        <dbReference type="EMBL" id="KAJ5733942.1"/>
    </source>
</evidence>
<gene>
    <name evidence="6" type="ORF">N7493_002728</name>
</gene>
<dbReference type="PANTHER" id="PTHR13274:SF2">
    <property type="entry name" value="SMALL RIBOSOMAL SUBUNIT PROTEIN MS25"/>
    <property type="match status" value="1"/>
</dbReference>
<dbReference type="GO" id="GO:1990904">
    <property type="term" value="C:ribonucleoprotein complex"/>
    <property type="evidence" value="ECO:0007669"/>
    <property type="project" value="UniProtKB-KW"/>
</dbReference>
<name>A0AAD6HSD7_9EURO</name>
<dbReference type="GO" id="GO:0005739">
    <property type="term" value="C:mitochondrion"/>
    <property type="evidence" value="ECO:0007669"/>
    <property type="project" value="UniProtKB-SubCell"/>
</dbReference>
<organism evidence="6 7">
    <name type="scientific">Penicillium malachiteum</name>
    <dbReference type="NCBI Taxonomy" id="1324776"/>
    <lineage>
        <taxon>Eukaryota</taxon>
        <taxon>Fungi</taxon>
        <taxon>Dikarya</taxon>
        <taxon>Ascomycota</taxon>
        <taxon>Pezizomycotina</taxon>
        <taxon>Eurotiomycetes</taxon>
        <taxon>Eurotiomycetidae</taxon>
        <taxon>Eurotiales</taxon>
        <taxon>Aspergillaceae</taxon>
        <taxon>Penicillium</taxon>
    </lineage>
</organism>
<dbReference type="Pfam" id="PF05047">
    <property type="entry name" value="L51_S25_CI-B8"/>
    <property type="match status" value="1"/>
</dbReference>
<dbReference type="Gene3D" id="3.40.30.10">
    <property type="entry name" value="Glutaredoxin"/>
    <property type="match status" value="1"/>
</dbReference>
<dbReference type="SUPFAM" id="SSF52833">
    <property type="entry name" value="Thioredoxin-like"/>
    <property type="match status" value="1"/>
</dbReference>
<evidence type="ECO:0000313" key="7">
    <source>
        <dbReference type="Proteomes" id="UP001215712"/>
    </source>
</evidence>
<evidence type="ECO:0000256" key="2">
    <source>
        <dbReference type="ARBA" id="ARBA00022980"/>
    </source>
</evidence>
<dbReference type="GO" id="GO:0003735">
    <property type="term" value="F:structural constituent of ribosome"/>
    <property type="evidence" value="ECO:0007669"/>
    <property type="project" value="InterPro"/>
</dbReference>
<dbReference type="AlphaFoldDB" id="A0AAD6HSD7"/>
<evidence type="ECO:0000256" key="3">
    <source>
        <dbReference type="ARBA" id="ARBA00023128"/>
    </source>
</evidence>
<keyword evidence="4" id="KW-0687">Ribonucleoprotein</keyword>
<reference evidence="6" key="1">
    <citation type="journal article" date="2023" name="IMA Fungus">
        <title>Comparative genomic study of the Penicillium genus elucidates a diverse pangenome and 15 lateral gene transfer events.</title>
        <authorList>
            <person name="Petersen C."/>
            <person name="Sorensen T."/>
            <person name="Nielsen M.R."/>
            <person name="Sondergaard T.E."/>
            <person name="Sorensen J.L."/>
            <person name="Fitzpatrick D.A."/>
            <person name="Frisvad J.C."/>
            <person name="Nielsen K.L."/>
        </authorList>
    </citation>
    <scope>NUCLEOTIDE SEQUENCE</scope>
    <source>
        <strain evidence="6">IBT 17514</strain>
    </source>
</reference>
<evidence type="ECO:0000256" key="4">
    <source>
        <dbReference type="ARBA" id="ARBA00023274"/>
    </source>
</evidence>
<protein>
    <recommendedName>
        <fullName evidence="5">Ribosomal protein/NADH dehydrogenase domain-containing protein</fullName>
    </recommendedName>
</protein>
<dbReference type="Proteomes" id="UP001215712">
    <property type="component" value="Unassembled WGS sequence"/>
</dbReference>
<dbReference type="GO" id="GO:0005840">
    <property type="term" value="C:ribosome"/>
    <property type="evidence" value="ECO:0007669"/>
    <property type="project" value="UniProtKB-KW"/>
</dbReference>
<dbReference type="SMART" id="SM00916">
    <property type="entry name" value="L51_S25_CI-B8"/>
    <property type="match status" value="1"/>
</dbReference>
<evidence type="ECO:0000256" key="1">
    <source>
        <dbReference type="ARBA" id="ARBA00004173"/>
    </source>
</evidence>
<dbReference type="InterPro" id="IPR040049">
    <property type="entry name" value="Ribosomal_mS25/mL61"/>
</dbReference>
<proteinExistence type="predicted"/>
<keyword evidence="2" id="KW-0689">Ribosomal protein</keyword>
<dbReference type="InterPro" id="IPR007741">
    <property type="entry name" value="Ribosomal_mL43/mS25/NADH_DH"/>
</dbReference>
<comment type="subcellular location">
    <subcellularLocation>
        <location evidence="1">Mitochondrion</location>
    </subcellularLocation>
</comment>
<accession>A0AAD6HSD7</accession>